<reference evidence="1 2" key="1">
    <citation type="submission" date="2024-06" db="EMBL/GenBank/DDBJ databases">
        <title>The draft genome of Grus japonensis, version 3.</title>
        <authorList>
            <person name="Nabeshima K."/>
            <person name="Suzuki S."/>
            <person name="Onuma M."/>
        </authorList>
    </citation>
    <scope>NUCLEOTIDE SEQUENCE [LARGE SCALE GENOMIC DNA]</scope>
    <source>
        <strain evidence="1 2">451A</strain>
    </source>
</reference>
<dbReference type="PANTHER" id="PTHR33332">
    <property type="entry name" value="REVERSE TRANSCRIPTASE DOMAIN-CONTAINING PROTEIN"/>
    <property type="match status" value="1"/>
</dbReference>
<evidence type="ECO:0000313" key="2">
    <source>
        <dbReference type="Proteomes" id="UP001623348"/>
    </source>
</evidence>
<dbReference type="AlphaFoldDB" id="A0ABC9WT71"/>
<dbReference type="EMBL" id="BAAFJT010000004">
    <property type="protein sequence ID" value="GAB0187974.1"/>
    <property type="molecule type" value="Genomic_DNA"/>
</dbReference>
<comment type="caution">
    <text evidence="1">The sequence shown here is derived from an EMBL/GenBank/DDBJ whole genome shotgun (WGS) entry which is preliminary data.</text>
</comment>
<evidence type="ECO:0000313" key="1">
    <source>
        <dbReference type="EMBL" id="GAB0187974.1"/>
    </source>
</evidence>
<sequence>MLGATQLESSLAEKDLRVLVDTKFTVSQQREIVAKKANVILTCVRKSVSGRLRELILYSALVRPHLEHHVQCWAPQYKRDMDILERVQQRATKMMKGLEHLSCEERLRELGLFSLEKRRLGQGEELLLSFIPEAIPSLRVPQTFFEN</sequence>
<name>A0ABC9WT71_GRUJA</name>
<gene>
    <name evidence="1" type="ORF">GRJ2_001262700</name>
</gene>
<accession>A0ABC9WT71</accession>
<keyword evidence="2" id="KW-1185">Reference proteome</keyword>
<organism evidence="1 2">
    <name type="scientific">Grus japonensis</name>
    <name type="common">Japanese crane</name>
    <name type="synonym">Red-crowned crane</name>
    <dbReference type="NCBI Taxonomy" id="30415"/>
    <lineage>
        <taxon>Eukaryota</taxon>
        <taxon>Metazoa</taxon>
        <taxon>Chordata</taxon>
        <taxon>Craniata</taxon>
        <taxon>Vertebrata</taxon>
        <taxon>Euteleostomi</taxon>
        <taxon>Archelosauria</taxon>
        <taxon>Archosauria</taxon>
        <taxon>Dinosauria</taxon>
        <taxon>Saurischia</taxon>
        <taxon>Theropoda</taxon>
        <taxon>Coelurosauria</taxon>
        <taxon>Aves</taxon>
        <taxon>Neognathae</taxon>
        <taxon>Neoaves</taxon>
        <taxon>Gruiformes</taxon>
        <taxon>Gruidae</taxon>
        <taxon>Grus</taxon>
    </lineage>
</organism>
<proteinExistence type="predicted"/>
<protein>
    <submittedName>
        <fullName evidence="1">Uncharacterized protein</fullName>
    </submittedName>
</protein>
<dbReference type="Proteomes" id="UP001623348">
    <property type="component" value="Unassembled WGS sequence"/>
</dbReference>